<dbReference type="Pfam" id="PF09485">
    <property type="entry name" value="CRISPR_Cse2"/>
    <property type="match status" value="1"/>
</dbReference>
<dbReference type="CDD" id="cd09669">
    <property type="entry name" value="Cse1_I-E"/>
    <property type="match status" value="1"/>
</dbReference>
<name>A0A2D0L849_9GAMM</name>
<dbReference type="EMBL" id="NJCX01000018">
    <property type="protein sequence ID" value="PHM71866.1"/>
    <property type="molecule type" value="Genomic_DNA"/>
</dbReference>
<organism evidence="1 2">
    <name type="scientific">Xenorhabdus kozodoii</name>
    <dbReference type="NCBI Taxonomy" id="351676"/>
    <lineage>
        <taxon>Bacteria</taxon>
        <taxon>Pseudomonadati</taxon>
        <taxon>Pseudomonadota</taxon>
        <taxon>Gammaproteobacteria</taxon>
        <taxon>Enterobacterales</taxon>
        <taxon>Morganellaceae</taxon>
        <taxon>Xenorhabdus</taxon>
    </lineage>
</organism>
<keyword evidence="2" id="KW-1185">Reference proteome</keyword>
<dbReference type="Proteomes" id="UP000221101">
    <property type="component" value="Unassembled WGS sequence"/>
</dbReference>
<evidence type="ECO:0000313" key="1">
    <source>
        <dbReference type="EMBL" id="PHM71866.1"/>
    </source>
</evidence>
<dbReference type="NCBIfam" id="NF007247">
    <property type="entry name" value="PRK09693.1"/>
    <property type="match status" value="1"/>
</dbReference>
<dbReference type="CDD" id="cd09670">
    <property type="entry name" value="Cse2_I-E"/>
    <property type="match status" value="1"/>
</dbReference>
<dbReference type="InterPro" id="IPR013381">
    <property type="entry name" value="CRISPR-assoc_prot_Cse1"/>
</dbReference>
<protein>
    <submittedName>
        <fullName evidence="1">Type I-E CRISPR-associated protein Cse1/CasA</fullName>
    </submittedName>
</protein>
<evidence type="ECO:0000313" key="2">
    <source>
        <dbReference type="Proteomes" id="UP000221101"/>
    </source>
</evidence>
<reference evidence="1 2" key="1">
    <citation type="journal article" date="2017" name="Nat. Microbiol.">
        <title>Natural product diversity associated with the nematode symbionts Photorhabdus and Xenorhabdus.</title>
        <authorList>
            <person name="Tobias N.J."/>
            <person name="Wolff H."/>
            <person name="Djahanschiri B."/>
            <person name="Grundmann F."/>
            <person name="Kronenwerth M."/>
            <person name="Shi Y.M."/>
            <person name="Simonyi S."/>
            <person name="Grun P."/>
            <person name="Shapiro-Ilan D."/>
            <person name="Pidot S.J."/>
            <person name="Stinear T.P."/>
            <person name="Ebersberger I."/>
            <person name="Bode H.B."/>
        </authorList>
    </citation>
    <scope>NUCLEOTIDE SEQUENCE [LARGE SCALE GENOMIC DNA]</scope>
    <source>
        <strain evidence="1 2">DSM 17907</strain>
    </source>
</reference>
<dbReference type="InterPro" id="IPR038287">
    <property type="entry name" value="Cse2_sf"/>
</dbReference>
<sequence length="668" mass="75464">MDLLVHSWIPVRSLAGGSPTTISLQTLLCSGEQWVLCLPRDDMELAALQLLICLTQVIWTPQDDQTLRLRIKQPLTSDDFVQGVSAWNDTFQLDHPDTPFMQFKGVSAKDVTGMDKLFAGLTGATNCTFINEPGQGNALCGGCTAIALFNKANNAPGFGGGFKSGLRGAAPITTLLQAIDNRWADLRTTIWLNVLTQPYLQEWFNGNLQANPLPVWQEPIQSGATIPATHIGLLRGLFWQPNRIELCPPVGIGQCSGCGQQATQRYAGFLKEKFTFSLEGVWPHPHSPRVLQVKQGEREDKFLAFTTSAPSWTQISRLLVSREVDKKEGHRPAAVVEQSKILFNKVRMQFIVGGYRNNQASILERRHDVMAVNQGWQTHPEVIHQVVDIGLEYKTALRKALYVFAEGIKGNDSDIKGAGVAVHEKGEREYYRQSDLLIPHLLASIDFTQADEYLVQLKRDLCTLCNDLFEQITTPYSHHPKLVKTLAISRRILHKHLDALRWPKENKNMSFDPLALYNAWNLLDNGASAQLRRVTEPEKLRDIPAFYRFVQPFGWQETKNQWPLLRMVFCLSAGKDVIKHVKPDEKNPKGISLGKALADSGCISERRLFQMLRADWPNDMVQLRRLLIHAEPKLYWPALAKQLTRWSQCDRRQILEDFIIALPQKKTA</sequence>
<accession>A0A2D0L849</accession>
<proteinExistence type="predicted"/>
<dbReference type="InterPro" id="IPR013382">
    <property type="entry name" value="CRISPR-assoc_prot_Cse2"/>
</dbReference>
<comment type="caution">
    <text evidence="1">The sequence shown here is derived from an EMBL/GenBank/DDBJ whole genome shotgun (WGS) entry which is preliminary data.</text>
</comment>
<dbReference type="NCBIfam" id="TIGR02548">
    <property type="entry name" value="casB_cse2"/>
    <property type="match status" value="1"/>
</dbReference>
<dbReference type="Pfam" id="PF09481">
    <property type="entry name" value="CRISPR_Cse1"/>
    <property type="match status" value="1"/>
</dbReference>
<gene>
    <name evidence="1" type="ORF">Xkoz_02595</name>
</gene>
<dbReference type="NCBIfam" id="TIGR02547">
    <property type="entry name" value="casA_cse1"/>
    <property type="match status" value="1"/>
</dbReference>
<dbReference type="AlphaFoldDB" id="A0A2D0L849"/>
<dbReference type="Gene3D" id="1.10.520.40">
    <property type="entry name" value="CRISPR-associated protein Cse2"/>
    <property type="match status" value="1"/>
</dbReference>